<organism evidence="1 2">
    <name type="scientific">Helicoverpa armigera</name>
    <name type="common">Cotton bollworm</name>
    <name type="synonym">Heliothis armigera</name>
    <dbReference type="NCBI Taxonomy" id="29058"/>
    <lineage>
        <taxon>Eukaryota</taxon>
        <taxon>Metazoa</taxon>
        <taxon>Ecdysozoa</taxon>
        <taxon>Arthropoda</taxon>
        <taxon>Hexapoda</taxon>
        <taxon>Insecta</taxon>
        <taxon>Pterygota</taxon>
        <taxon>Neoptera</taxon>
        <taxon>Endopterygota</taxon>
        <taxon>Lepidoptera</taxon>
        <taxon>Glossata</taxon>
        <taxon>Ditrysia</taxon>
        <taxon>Noctuoidea</taxon>
        <taxon>Noctuidae</taxon>
        <taxon>Heliothinae</taxon>
        <taxon>Helicoverpa</taxon>
    </lineage>
</organism>
<keyword evidence="2" id="KW-1185">Reference proteome</keyword>
<dbReference type="EMBL" id="KZ149973">
    <property type="protein sequence ID" value="PZC76000.1"/>
    <property type="molecule type" value="Genomic_DNA"/>
</dbReference>
<evidence type="ECO:0000313" key="2">
    <source>
        <dbReference type="Proteomes" id="UP000249218"/>
    </source>
</evidence>
<dbReference type="AlphaFoldDB" id="A0A2W1BTB0"/>
<accession>A0A2W1BTB0</accession>
<reference evidence="1 2" key="1">
    <citation type="journal article" date="2017" name="BMC Biol.">
        <title>Genomic innovations, transcriptional plasticity and gene loss underlying the evolution and divergence of two highly polyphagous and invasive Helicoverpa pest species.</title>
        <authorList>
            <person name="Pearce S.L."/>
            <person name="Clarke D.F."/>
            <person name="East P.D."/>
            <person name="Elfekih S."/>
            <person name="Gordon K.H."/>
            <person name="Jermiin L.S."/>
            <person name="McGaughran A."/>
            <person name="Oakeshott J.G."/>
            <person name="Papanikolaou A."/>
            <person name="Perera O.P."/>
            <person name="Rane R.V."/>
            <person name="Richards S."/>
            <person name="Tay W.T."/>
            <person name="Walsh T.K."/>
            <person name="Anderson A."/>
            <person name="Anderson C.J."/>
            <person name="Asgari S."/>
            <person name="Board P.G."/>
            <person name="Bretschneider A."/>
            <person name="Campbell P.M."/>
            <person name="Chertemps T."/>
            <person name="Christeller J.T."/>
            <person name="Coppin C.W."/>
            <person name="Downes S.J."/>
            <person name="Duan G."/>
            <person name="Farnsworth C.A."/>
            <person name="Good R.T."/>
            <person name="Han L.B."/>
            <person name="Han Y.C."/>
            <person name="Hatje K."/>
            <person name="Horne I."/>
            <person name="Huang Y.P."/>
            <person name="Hughes D.S."/>
            <person name="Jacquin-Joly E."/>
            <person name="James W."/>
            <person name="Jhangiani S."/>
            <person name="Kollmar M."/>
            <person name="Kuwar S.S."/>
            <person name="Li S."/>
            <person name="Liu N.Y."/>
            <person name="Maibeche M.T."/>
            <person name="Miller J.R."/>
            <person name="Montagne N."/>
            <person name="Perry T."/>
            <person name="Qu J."/>
            <person name="Song S.V."/>
            <person name="Sutton G.G."/>
            <person name="Vogel H."/>
            <person name="Walenz B.P."/>
            <person name="Xu W."/>
            <person name="Zhang H.J."/>
            <person name="Zou Z."/>
            <person name="Batterham P."/>
            <person name="Edwards O.R."/>
            <person name="Feyereisen R."/>
            <person name="Gibbs R.A."/>
            <person name="Heckel D.G."/>
            <person name="McGrath A."/>
            <person name="Robin C."/>
            <person name="Scherer S.E."/>
            <person name="Worley K.C."/>
            <person name="Wu Y.D."/>
        </authorList>
    </citation>
    <scope>NUCLEOTIDE SEQUENCE [LARGE SCALE GENOMIC DNA]</scope>
    <source>
        <strain evidence="1">Harm_GR_Male_#8</strain>
        <tissue evidence="1">Whole organism</tissue>
    </source>
</reference>
<protein>
    <submittedName>
        <fullName evidence="1">Uncharacterized protein</fullName>
    </submittedName>
</protein>
<gene>
    <name evidence="1" type="primary">HaOG205251</name>
    <name evidence="1" type="ORF">B5X24_HaOG205251</name>
</gene>
<proteinExistence type="predicted"/>
<sequence length="106" mass="12186">MSDYISEGKEKILIKFGLQCLKSPNCIHCGPEHRWIRPRWRLRRRRLAADPGPASRNNFRHERSAIEHLHVGHSQNATILAPTHTSHELAELPPANPRSFDSNCTF</sequence>
<evidence type="ECO:0000313" key="1">
    <source>
        <dbReference type="EMBL" id="PZC76000.1"/>
    </source>
</evidence>
<dbReference type="Proteomes" id="UP000249218">
    <property type="component" value="Unassembled WGS sequence"/>
</dbReference>
<name>A0A2W1BTB0_HELAM</name>